<feature type="compositionally biased region" description="Basic and acidic residues" evidence="4">
    <location>
        <begin position="59"/>
        <end position="73"/>
    </location>
</feature>
<feature type="compositionally biased region" description="Pro residues" evidence="4">
    <location>
        <begin position="387"/>
        <end position="403"/>
    </location>
</feature>
<dbReference type="GO" id="GO:0008270">
    <property type="term" value="F:zinc ion binding"/>
    <property type="evidence" value="ECO:0007669"/>
    <property type="project" value="InterPro"/>
</dbReference>
<feature type="domain" description="Zn(2)-C6 fungal-type" evidence="5">
    <location>
        <begin position="222"/>
        <end position="250"/>
    </location>
</feature>
<dbReference type="PANTHER" id="PTHR23416:SF76">
    <property type="entry name" value="ZN(II)2CYS6 TRANSCRIPTION FACTOR (EUROFUNG)"/>
    <property type="match status" value="1"/>
</dbReference>
<gene>
    <name evidence="6" type="ORF">LTR77_004199</name>
</gene>
<evidence type="ECO:0000259" key="5">
    <source>
        <dbReference type="PROSITE" id="PS50048"/>
    </source>
</evidence>
<organism evidence="6 7">
    <name type="scientific">Saxophila tyrrhenica</name>
    <dbReference type="NCBI Taxonomy" id="1690608"/>
    <lineage>
        <taxon>Eukaryota</taxon>
        <taxon>Fungi</taxon>
        <taxon>Dikarya</taxon>
        <taxon>Ascomycota</taxon>
        <taxon>Pezizomycotina</taxon>
        <taxon>Dothideomycetes</taxon>
        <taxon>Dothideomycetidae</taxon>
        <taxon>Mycosphaerellales</taxon>
        <taxon>Extremaceae</taxon>
        <taxon>Saxophila</taxon>
    </lineage>
</organism>
<dbReference type="PANTHER" id="PTHR23416">
    <property type="entry name" value="SIALIC ACID SYNTHASE-RELATED"/>
    <property type="match status" value="1"/>
</dbReference>
<feature type="region of interest" description="Disordered" evidence="4">
    <location>
        <begin position="249"/>
        <end position="451"/>
    </location>
</feature>
<dbReference type="GO" id="GO:0016407">
    <property type="term" value="F:acetyltransferase activity"/>
    <property type="evidence" value="ECO:0007669"/>
    <property type="project" value="InterPro"/>
</dbReference>
<feature type="compositionally biased region" description="Polar residues" evidence="4">
    <location>
        <begin position="135"/>
        <end position="145"/>
    </location>
</feature>
<dbReference type="SUPFAM" id="SSF51161">
    <property type="entry name" value="Trimeric LpxA-like enzymes"/>
    <property type="match status" value="1"/>
</dbReference>
<dbReference type="InterPro" id="IPR024688">
    <property type="entry name" value="Mac_dom"/>
</dbReference>
<dbReference type="EMBL" id="JAVRRT010000006">
    <property type="protein sequence ID" value="KAK5171055.1"/>
    <property type="molecule type" value="Genomic_DNA"/>
</dbReference>
<dbReference type="CDD" id="cd00067">
    <property type="entry name" value="GAL4"/>
    <property type="match status" value="1"/>
</dbReference>
<keyword evidence="7" id="KW-1185">Reference proteome</keyword>
<dbReference type="Pfam" id="PF12464">
    <property type="entry name" value="Mac"/>
    <property type="match status" value="1"/>
</dbReference>
<dbReference type="CDD" id="cd03357">
    <property type="entry name" value="LbH_MAT_GAT"/>
    <property type="match status" value="1"/>
</dbReference>
<dbReference type="InterPro" id="IPR018357">
    <property type="entry name" value="Hexapep_transf_CS"/>
</dbReference>
<evidence type="ECO:0000313" key="6">
    <source>
        <dbReference type="EMBL" id="KAK5171055.1"/>
    </source>
</evidence>
<dbReference type="InterPro" id="IPR011004">
    <property type="entry name" value="Trimer_LpxA-like_sf"/>
</dbReference>
<evidence type="ECO:0000256" key="4">
    <source>
        <dbReference type="SAM" id="MobiDB-lite"/>
    </source>
</evidence>
<feature type="compositionally biased region" description="Polar residues" evidence="4">
    <location>
        <begin position="40"/>
        <end position="55"/>
    </location>
</feature>
<evidence type="ECO:0000256" key="2">
    <source>
        <dbReference type="ARBA" id="ARBA00022679"/>
    </source>
</evidence>
<dbReference type="PROSITE" id="PS00463">
    <property type="entry name" value="ZN2_CY6_FUNGAL_1"/>
    <property type="match status" value="1"/>
</dbReference>
<evidence type="ECO:0000256" key="3">
    <source>
        <dbReference type="ARBA" id="ARBA00023242"/>
    </source>
</evidence>
<proteinExistence type="inferred from homology"/>
<dbReference type="Gene3D" id="2.160.10.10">
    <property type="entry name" value="Hexapeptide repeat proteins"/>
    <property type="match status" value="1"/>
</dbReference>
<name>A0AAV9PF83_9PEZI</name>
<dbReference type="InterPro" id="IPR001138">
    <property type="entry name" value="Zn2Cys6_DnaBD"/>
</dbReference>
<dbReference type="GeneID" id="89925545"/>
<dbReference type="InterPro" id="IPR051159">
    <property type="entry name" value="Hexapeptide_acetyltransf"/>
</dbReference>
<sequence length="692" mass="75723">MSLPDSEKASSGFTAVNGDAHAISSFRPAEATKPWRALSGKSSPGENITVSTSLPSHGWRPDIREVTANREDSNPSVDPASKRKRPENEDDAQSNNVDADGRESPKRRLLSNVLDSAVDLTSPDVEIDRIRPGLGQTSRASSPVPNLNRAPPPEVSSSAEARLMESARQFQQAQRAETAEKASPARDNYEMYDQSPPDDTTMNDGTDPKKRKRLFTNRTKSGCHTCRSRKKKCDEKKPICGNCERGRFDCGGYGTKPPKDYKPTTQSRTVMPQPKPPLQPSAGSYTDSAYVGPPSYWPQGEPPKSHPQHHSQSEIGRSYSHWGRLPDQASEAKPPSSRDSWPHPGWHTDHPPPPLPPPGSYYPERTPTSEYPILPPPNHIASTTPQPHMPLPPLQHSQPPPLAEPWAHQQHGYASHRYPPPPPSHVSSNNTHPSSSSHGSGRGRHHLSEKDKMLRGMPYLQYFDQQLIRERERCAQACLRYNKAAKPDGGISASQRAVFFSQILDPRESKDFVGPAGDIGSGTIVESPFKCDYGYHIHLGNDTIISMECYLQDGGGVFIGNRVVIGARVQLLTSTTSVDARVRAGGDGPGTRVTVKSGSIWVGDDTFIGAGAIVLPYVRIGNGAVVGAGSVVTRDVPDNTVVAGNPAKHIRTIDANADHHHSRELDAQEEKARRIMEDYVDCGFQPRTPRMI</sequence>
<comment type="caution">
    <text evidence="6">The sequence shown here is derived from an EMBL/GenBank/DDBJ whole genome shotgun (WGS) entry which is preliminary data.</text>
</comment>
<keyword evidence="2" id="KW-0808">Transferase</keyword>
<accession>A0AAV9PF83</accession>
<dbReference type="InterPro" id="IPR001451">
    <property type="entry name" value="Hexapep"/>
</dbReference>
<evidence type="ECO:0000313" key="7">
    <source>
        <dbReference type="Proteomes" id="UP001337655"/>
    </source>
</evidence>
<dbReference type="Proteomes" id="UP001337655">
    <property type="component" value="Unassembled WGS sequence"/>
</dbReference>
<feature type="compositionally biased region" description="Low complexity" evidence="4">
    <location>
        <begin position="425"/>
        <end position="439"/>
    </location>
</feature>
<protein>
    <recommendedName>
        <fullName evidence="5">Zn(2)-C6 fungal-type domain-containing protein</fullName>
    </recommendedName>
</protein>
<dbReference type="Gene3D" id="4.10.240.10">
    <property type="entry name" value="Zn(2)-C6 fungal-type DNA-binding domain"/>
    <property type="match status" value="1"/>
</dbReference>
<dbReference type="AlphaFoldDB" id="A0AAV9PF83"/>
<dbReference type="GO" id="GO:0008374">
    <property type="term" value="F:O-acyltransferase activity"/>
    <property type="evidence" value="ECO:0007669"/>
    <property type="project" value="TreeGrafter"/>
</dbReference>
<dbReference type="SUPFAM" id="SSF57701">
    <property type="entry name" value="Zn2/Cys6 DNA-binding domain"/>
    <property type="match status" value="1"/>
</dbReference>
<dbReference type="Pfam" id="PF00172">
    <property type="entry name" value="Zn_clus"/>
    <property type="match status" value="1"/>
</dbReference>
<reference evidence="6 7" key="1">
    <citation type="submission" date="2023-08" db="EMBL/GenBank/DDBJ databases">
        <title>Black Yeasts Isolated from many extreme environments.</title>
        <authorList>
            <person name="Coleine C."/>
            <person name="Stajich J.E."/>
            <person name="Selbmann L."/>
        </authorList>
    </citation>
    <scope>NUCLEOTIDE SEQUENCE [LARGE SCALE GENOMIC DNA]</scope>
    <source>
        <strain evidence="6 7">CCFEE 5935</strain>
    </source>
</reference>
<dbReference type="Pfam" id="PF00132">
    <property type="entry name" value="Hexapep"/>
    <property type="match status" value="1"/>
</dbReference>
<feature type="compositionally biased region" description="Basic and acidic residues" evidence="4">
    <location>
        <begin position="177"/>
        <end position="189"/>
    </location>
</feature>
<dbReference type="PROSITE" id="PS00101">
    <property type="entry name" value="HEXAPEP_TRANSFERASES"/>
    <property type="match status" value="1"/>
</dbReference>
<dbReference type="SMART" id="SM00066">
    <property type="entry name" value="GAL4"/>
    <property type="match status" value="1"/>
</dbReference>
<dbReference type="GO" id="GO:0000981">
    <property type="term" value="F:DNA-binding transcription factor activity, RNA polymerase II-specific"/>
    <property type="evidence" value="ECO:0007669"/>
    <property type="project" value="InterPro"/>
</dbReference>
<evidence type="ECO:0000256" key="1">
    <source>
        <dbReference type="ARBA" id="ARBA00007274"/>
    </source>
</evidence>
<dbReference type="PRINTS" id="PR01217">
    <property type="entry name" value="PRICHEXTENSN"/>
</dbReference>
<dbReference type="InterPro" id="IPR036864">
    <property type="entry name" value="Zn2-C6_fun-type_DNA-bd_sf"/>
</dbReference>
<dbReference type="SMART" id="SM01266">
    <property type="entry name" value="Mac"/>
    <property type="match status" value="1"/>
</dbReference>
<keyword evidence="3" id="KW-0539">Nucleus</keyword>
<comment type="similarity">
    <text evidence="1">Belongs to the transferase hexapeptide repeat family.</text>
</comment>
<dbReference type="PROSITE" id="PS50048">
    <property type="entry name" value="ZN2_CY6_FUNGAL_2"/>
    <property type="match status" value="1"/>
</dbReference>
<feature type="region of interest" description="Disordered" evidence="4">
    <location>
        <begin position="1"/>
        <end position="214"/>
    </location>
</feature>
<feature type="compositionally biased region" description="Pro residues" evidence="4">
    <location>
        <begin position="351"/>
        <end position="360"/>
    </location>
</feature>
<dbReference type="RefSeq" id="XP_064660083.1">
    <property type="nucleotide sequence ID" value="XM_064801453.1"/>
</dbReference>